<organismHost>
    <name type="scientific">Acanthamoeba polyphaga</name>
    <name type="common">Amoeba</name>
    <dbReference type="NCBI Taxonomy" id="5757"/>
</organismHost>
<proteinExistence type="predicted"/>
<protein>
    <submittedName>
        <fullName evidence="1">Uncharacterized protein</fullName>
    </submittedName>
</protein>
<evidence type="ECO:0000313" key="1">
    <source>
        <dbReference type="EMBL" id="AVG46364.1"/>
    </source>
</evidence>
<accession>A0A2L2DJM4</accession>
<organism evidence="1">
    <name type="scientific">Acanthamoeba polyphaga mimivirus</name>
    <name type="common">APMV</name>
    <dbReference type="NCBI Taxonomy" id="212035"/>
    <lineage>
        <taxon>Viruses</taxon>
        <taxon>Varidnaviria</taxon>
        <taxon>Bamfordvirae</taxon>
        <taxon>Nucleocytoviricota</taxon>
        <taxon>Megaviricetes</taxon>
        <taxon>Imitervirales</taxon>
        <taxon>Mimiviridae</taxon>
        <taxon>Megamimivirinae</taxon>
        <taxon>Mimivirus</taxon>
        <taxon>Mimivirus bradfordmassiliense</taxon>
    </lineage>
</organism>
<dbReference type="Proteomes" id="UP000280369">
    <property type="component" value="Segment"/>
</dbReference>
<dbReference type="EMBL" id="MG602507">
    <property type="protein sequence ID" value="AVG46364.1"/>
    <property type="molecule type" value="Genomic_DNA"/>
</dbReference>
<sequence length="248" mass="29420">MESDTKYIIQEINHQCYVLAYEFNDSNIDNIDNIDNTDEKIGEPIINFIVKRKYNSIDDITIFEIINKNTNIDDLSNIFSDIIDQKYIIIIGDQEYLPYTVVGNNDLFLSLKNPNRGEIFMLTKNEKYVMFDSINIEEYCTNNNFIELVKIIYQDYFFIVFKSISDSVYYIESSETINNYNKYVVYFNDKSVKNAEIKLYYSVFGHDRFIVFESHKDFQDLFSNGINPDNHDYEKYIDHYSDSDSESD</sequence>
<reference evidence="1" key="1">
    <citation type="journal article" date="2017" name="Front. Microbiol.">
        <title>Genome Characterization of the First Mimiviruses of Lineage C Isolated in Brazil.</title>
        <authorList>
            <person name="Assis F.L."/>
            <person name="Franco-Luiz A.P.M."/>
            <person name="Dos Santos R.N."/>
            <person name="Campos F.S."/>
            <person name="Dornas F.P."/>
            <person name="Borato P.V.M."/>
            <person name="Franco A.C."/>
            <person name="Abrahao J.S."/>
            <person name="Colson P."/>
            <person name="Scola B."/>
        </authorList>
    </citation>
    <scope>NUCLEOTIDE SEQUENCE [LARGE SCALE GENOMIC DNA]</scope>
</reference>
<name>A0A2L2DJM4_MIMIV</name>